<keyword evidence="4" id="KW-0325">Glycoprotein</keyword>
<dbReference type="GO" id="GO:0008237">
    <property type="term" value="F:metallopeptidase activity"/>
    <property type="evidence" value="ECO:0007669"/>
    <property type="project" value="InterPro"/>
</dbReference>
<evidence type="ECO:0000313" key="6">
    <source>
        <dbReference type="EMBL" id="GFR29024.1"/>
    </source>
</evidence>
<comment type="similarity">
    <text evidence="1 5">Belongs to the peptidase M2 family.</text>
</comment>
<dbReference type="OrthoDB" id="6431990at2759"/>
<sequence>MKQGKSKPWKEILSEFSDKKYTKLDATALVNYFKPLMKWLQRKNKKEYKGWNSTNPMSCPEANDSDIDTVLPIEDLVAASPNISTTISRTFNYIEK</sequence>
<dbReference type="GO" id="GO:0005886">
    <property type="term" value="C:plasma membrane"/>
    <property type="evidence" value="ECO:0007669"/>
    <property type="project" value="TreeGrafter"/>
</dbReference>
<accession>A0A8X6HS83</accession>
<dbReference type="PANTHER" id="PTHR10514">
    <property type="entry name" value="ANGIOTENSIN-CONVERTING ENZYME"/>
    <property type="match status" value="1"/>
</dbReference>
<dbReference type="Proteomes" id="UP000887116">
    <property type="component" value="Unassembled WGS sequence"/>
</dbReference>
<dbReference type="Pfam" id="PF01401">
    <property type="entry name" value="Peptidase_M2"/>
    <property type="match status" value="1"/>
</dbReference>
<dbReference type="InterPro" id="IPR001548">
    <property type="entry name" value="Peptidase_M2"/>
</dbReference>
<keyword evidence="2" id="KW-0732">Signal</keyword>
<evidence type="ECO:0000256" key="2">
    <source>
        <dbReference type="ARBA" id="ARBA00022729"/>
    </source>
</evidence>
<proteinExistence type="inferred from homology"/>
<evidence type="ECO:0000256" key="1">
    <source>
        <dbReference type="ARBA" id="ARBA00008139"/>
    </source>
</evidence>
<dbReference type="PANTHER" id="PTHR10514:SF27">
    <property type="entry name" value="ANGIOTENSIN-CONVERTING ENZYME"/>
    <property type="match status" value="1"/>
</dbReference>
<protein>
    <submittedName>
        <fullName evidence="6">Uncharacterized protein</fullName>
    </submittedName>
</protein>
<dbReference type="GO" id="GO:0008241">
    <property type="term" value="F:peptidyl-dipeptidase activity"/>
    <property type="evidence" value="ECO:0007669"/>
    <property type="project" value="InterPro"/>
</dbReference>
<organism evidence="6 7">
    <name type="scientific">Trichonephila clavata</name>
    <name type="common">Joro spider</name>
    <name type="synonym">Nephila clavata</name>
    <dbReference type="NCBI Taxonomy" id="2740835"/>
    <lineage>
        <taxon>Eukaryota</taxon>
        <taxon>Metazoa</taxon>
        <taxon>Ecdysozoa</taxon>
        <taxon>Arthropoda</taxon>
        <taxon>Chelicerata</taxon>
        <taxon>Arachnida</taxon>
        <taxon>Araneae</taxon>
        <taxon>Araneomorphae</taxon>
        <taxon>Entelegynae</taxon>
        <taxon>Araneoidea</taxon>
        <taxon>Nephilidae</taxon>
        <taxon>Trichonephila</taxon>
    </lineage>
</organism>
<dbReference type="SUPFAM" id="SSF55486">
    <property type="entry name" value="Metalloproteases ('zincins'), catalytic domain"/>
    <property type="match status" value="1"/>
</dbReference>
<evidence type="ECO:0000256" key="3">
    <source>
        <dbReference type="ARBA" id="ARBA00023157"/>
    </source>
</evidence>
<dbReference type="GO" id="GO:0006508">
    <property type="term" value="P:proteolysis"/>
    <property type="evidence" value="ECO:0007669"/>
    <property type="project" value="InterPro"/>
</dbReference>
<comment type="caution">
    <text evidence="5">Lacks conserved residue(s) required for the propagation of feature annotation.</text>
</comment>
<gene>
    <name evidence="6" type="ORF">TNCT_428391</name>
</gene>
<keyword evidence="3" id="KW-1015">Disulfide bond</keyword>
<keyword evidence="7" id="KW-1185">Reference proteome</keyword>
<evidence type="ECO:0000256" key="4">
    <source>
        <dbReference type="ARBA" id="ARBA00023180"/>
    </source>
</evidence>
<evidence type="ECO:0000256" key="5">
    <source>
        <dbReference type="PROSITE-ProRule" id="PRU01355"/>
    </source>
</evidence>
<reference evidence="6" key="1">
    <citation type="submission" date="2020-07" db="EMBL/GenBank/DDBJ databases">
        <title>Multicomponent nature underlies the extraordinary mechanical properties of spider dragline silk.</title>
        <authorList>
            <person name="Kono N."/>
            <person name="Nakamura H."/>
            <person name="Mori M."/>
            <person name="Yoshida Y."/>
            <person name="Ohtoshi R."/>
            <person name="Malay A.D."/>
            <person name="Moran D.A.P."/>
            <person name="Tomita M."/>
            <person name="Numata K."/>
            <person name="Arakawa K."/>
        </authorList>
    </citation>
    <scope>NUCLEOTIDE SEQUENCE</scope>
</reference>
<comment type="caution">
    <text evidence="6">The sequence shown here is derived from an EMBL/GenBank/DDBJ whole genome shotgun (WGS) entry which is preliminary data.</text>
</comment>
<dbReference type="EMBL" id="BMAO01039115">
    <property type="protein sequence ID" value="GFR29024.1"/>
    <property type="molecule type" value="Genomic_DNA"/>
</dbReference>
<name>A0A8X6HS83_TRICU</name>
<dbReference type="PROSITE" id="PS52011">
    <property type="entry name" value="PEPTIDASE_M2"/>
    <property type="match status" value="1"/>
</dbReference>
<evidence type="ECO:0000313" key="7">
    <source>
        <dbReference type="Proteomes" id="UP000887116"/>
    </source>
</evidence>
<dbReference type="AlphaFoldDB" id="A0A8X6HS83"/>